<reference evidence="3 4" key="1">
    <citation type="submission" date="2018-04" db="EMBL/GenBank/DDBJ databases">
        <title>Genomic Encyclopedia of Archaeal and Bacterial Type Strains, Phase II (KMG-II): from individual species to whole genera.</title>
        <authorList>
            <person name="Goeker M."/>
        </authorList>
    </citation>
    <scope>NUCLEOTIDE SEQUENCE [LARGE SCALE GENOMIC DNA]</scope>
    <source>
        <strain evidence="3 4">DSM 100977</strain>
    </source>
</reference>
<name>A0A2T6BFR2_9RHOB</name>
<evidence type="ECO:0000313" key="4">
    <source>
        <dbReference type="Proteomes" id="UP000243978"/>
    </source>
</evidence>
<keyword evidence="1" id="KW-0812">Transmembrane</keyword>
<comment type="caution">
    <text evidence="3">The sequence shown here is derived from an EMBL/GenBank/DDBJ whole genome shotgun (WGS) entry which is preliminary data.</text>
</comment>
<accession>A0A2T6BFR2</accession>
<dbReference type="EMBL" id="QBKS01000002">
    <property type="protein sequence ID" value="PTX54900.1"/>
    <property type="molecule type" value="Genomic_DNA"/>
</dbReference>
<feature type="chain" id="PRO_5015437450" evidence="2">
    <location>
        <begin position="23"/>
        <end position="216"/>
    </location>
</feature>
<keyword evidence="4" id="KW-1185">Reference proteome</keyword>
<keyword evidence="1" id="KW-1133">Transmembrane helix</keyword>
<gene>
    <name evidence="3" type="ORF">C8N43_3723</name>
</gene>
<organism evidence="3 4">
    <name type="scientific">Litoreibacter ponti</name>
    <dbReference type="NCBI Taxonomy" id="1510457"/>
    <lineage>
        <taxon>Bacteria</taxon>
        <taxon>Pseudomonadati</taxon>
        <taxon>Pseudomonadota</taxon>
        <taxon>Alphaproteobacteria</taxon>
        <taxon>Rhodobacterales</taxon>
        <taxon>Roseobacteraceae</taxon>
        <taxon>Litoreibacter</taxon>
    </lineage>
</organism>
<dbReference type="AlphaFoldDB" id="A0A2T6BFR2"/>
<evidence type="ECO:0000256" key="1">
    <source>
        <dbReference type="SAM" id="Phobius"/>
    </source>
</evidence>
<sequence>MILRTTALAGLATAIFALPSVAAIYNITSIEDGSVPGFGFSMFHTQSGGQMSGGTLEDPDPLALDSGSYWNTTTGEISLSFGLVGGGNVSGAGTLSLVPSADFGSNLAVGGDISFKFSGATNVADGDYGFVFADGLQSGPANGVDNAFGFLSLWGDQGNYQSGCSAPTCFGVDLRLGLELSDDNEPEPVPLPASMLFLMGGLGGLGALRKMRKKTS</sequence>
<dbReference type="OrthoDB" id="9973094at2"/>
<dbReference type="RefSeq" id="WP_107847185.1">
    <property type="nucleotide sequence ID" value="NZ_QBKS01000002.1"/>
</dbReference>
<keyword evidence="1" id="KW-0472">Membrane</keyword>
<dbReference type="InterPro" id="IPR022472">
    <property type="entry name" value="VPLPA-CTERM"/>
</dbReference>
<evidence type="ECO:0000256" key="2">
    <source>
        <dbReference type="SAM" id="SignalP"/>
    </source>
</evidence>
<evidence type="ECO:0000313" key="3">
    <source>
        <dbReference type="EMBL" id="PTX54900.1"/>
    </source>
</evidence>
<feature type="transmembrane region" description="Helical" evidence="1">
    <location>
        <begin position="189"/>
        <end position="208"/>
    </location>
</feature>
<dbReference type="Proteomes" id="UP000243978">
    <property type="component" value="Unassembled WGS sequence"/>
</dbReference>
<feature type="signal peptide" evidence="2">
    <location>
        <begin position="1"/>
        <end position="22"/>
    </location>
</feature>
<keyword evidence="2" id="KW-0732">Signal</keyword>
<dbReference type="NCBIfam" id="TIGR03370">
    <property type="entry name" value="VPLPA-CTERM"/>
    <property type="match status" value="1"/>
</dbReference>
<protein>
    <submittedName>
        <fullName evidence="3">Putative secreted protein</fullName>
    </submittedName>
</protein>
<proteinExistence type="predicted"/>